<dbReference type="InterPro" id="IPR000515">
    <property type="entry name" value="MetI-like"/>
</dbReference>
<reference evidence="9" key="2">
    <citation type="submission" date="2021-04" db="EMBL/GenBank/DDBJ databases">
        <authorList>
            <person name="Gilroy R."/>
        </authorList>
    </citation>
    <scope>NUCLEOTIDE SEQUENCE</scope>
    <source>
        <strain evidence="9">CHK179-7159</strain>
    </source>
</reference>
<dbReference type="InterPro" id="IPR035906">
    <property type="entry name" value="MetI-like_sf"/>
</dbReference>
<dbReference type="AlphaFoldDB" id="A0A9D2I3W8"/>
<keyword evidence="3" id="KW-1003">Cell membrane</keyword>
<keyword evidence="6 7" id="KW-0472">Membrane</keyword>
<evidence type="ECO:0000313" key="10">
    <source>
        <dbReference type="Proteomes" id="UP000886858"/>
    </source>
</evidence>
<evidence type="ECO:0000256" key="3">
    <source>
        <dbReference type="ARBA" id="ARBA00022475"/>
    </source>
</evidence>
<feature type="transmembrane region" description="Helical" evidence="7">
    <location>
        <begin position="36"/>
        <end position="54"/>
    </location>
</feature>
<sequence>MDWAGYNFPIKKTKEPVMRERSKTKKLLKQLNRCKYLYLLILPSMITIFIFHYIPLYGVQIAFKDYRNSLGIWGSPWVGFKHFITFFNYPYFKNILWNTIWVSLCSLTTFPLPIIFSLMLNEMKNGKLKKVCQTITYAPYFVSTVVVCSMTILFLNRDGLVNILLSFFGVTPQNYMAIPSAFAPIYAITGLWTGLGWGTIIYLATLAGVSPELIEAAKIDGASRLQIILHVNLPHIFPTIITMFILRMGSLLSVGFEKAYLLQNPLNLEASNIISTYVYEIGLVQNQFSYSAAIGLFNNVINIILLVTANTISKKLAKTSLW</sequence>
<dbReference type="CDD" id="cd06261">
    <property type="entry name" value="TM_PBP2"/>
    <property type="match status" value="1"/>
</dbReference>
<dbReference type="EMBL" id="DWYY01000054">
    <property type="protein sequence ID" value="HJA92450.1"/>
    <property type="molecule type" value="Genomic_DNA"/>
</dbReference>
<dbReference type="Gene3D" id="1.10.3720.10">
    <property type="entry name" value="MetI-like"/>
    <property type="match status" value="1"/>
</dbReference>
<evidence type="ECO:0000256" key="7">
    <source>
        <dbReference type="RuleBase" id="RU363032"/>
    </source>
</evidence>
<evidence type="ECO:0000256" key="6">
    <source>
        <dbReference type="ARBA" id="ARBA00023136"/>
    </source>
</evidence>
<evidence type="ECO:0000256" key="4">
    <source>
        <dbReference type="ARBA" id="ARBA00022692"/>
    </source>
</evidence>
<comment type="caution">
    <text evidence="9">The sequence shown here is derived from an EMBL/GenBank/DDBJ whole genome shotgun (WGS) entry which is preliminary data.</text>
</comment>
<dbReference type="SUPFAM" id="SSF161098">
    <property type="entry name" value="MetI-like"/>
    <property type="match status" value="1"/>
</dbReference>
<keyword evidence="2 7" id="KW-0813">Transport</keyword>
<proteinExistence type="inferred from homology"/>
<evidence type="ECO:0000256" key="2">
    <source>
        <dbReference type="ARBA" id="ARBA00022448"/>
    </source>
</evidence>
<evidence type="ECO:0000259" key="8">
    <source>
        <dbReference type="PROSITE" id="PS50928"/>
    </source>
</evidence>
<evidence type="ECO:0000256" key="1">
    <source>
        <dbReference type="ARBA" id="ARBA00004651"/>
    </source>
</evidence>
<feature type="domain" description="ABC transmembrane type-1" evidence="8">
    <location>
        <begin position="95"/>
        <end position="309"/>
    </location>
</feature>
<protein>
    <submittedName>
        <fullName evidence="9">ABC transporter permease subunit</fullName>
    </submittedName>
</protein>
<name>A0A9D2I3W8_9FIRM</name>
<feature type="transmembrane region" description="Helical" evidence="7">
    <location>
        <begin position="137"/>
        <end position="155"/>
    </location>
</feature>
<organism evidence="9 10">
    <name type="scientific">Candidatus Eisenbergiella merdipullorum</name>
    <dbReference type="NCBI Taxonomy" id="2838553"/>
    <lineage>
        <taxon>Bacteria</taxon>
        <taxon>Bacillati</taxon>
        <taxon>Bacillota</taxon>
        <taxon>Clostridia</taxon>
        <taxon>Lachnospirales</taxon>
        <taxon>Lachnospiraceae</taxon>
        <taxon>Eisenbergiella</taxon>
    </lineage>
</organism>
<feature type="transmembrane region" description="Helical" evidence="7">
    <location>
        <begin position="225"/>
        <end position="246"/>
    </location>
</feature>
<feature type="transmembrane region" description="Helical" evidence="7">
    <location>
        <begin position="288"/>
        <end position="309"/>
    </location>
</feature>
<keyword evidence="4 7" id="KW-0812">Transmembrane</keyword>
<comment type="similarity">
    <text evidence="7">Belongs to the binding-protein-dependent transport system permease family.</text>
</comment>
<dbReference type="Pfam" id="PF00528">
    <property type="entry name" value="BPD_transp_1"/>
    <property type="match status" value="1"/>
</dbReference>
<gene>
    <name evidence="9" type="ORF">H9717_04945</name>
</gene>
<accession>A0A9D2I3W8</accession>
<dbReference type="PANTHER" id="PTHR43227:SF11">
    <property type="entry name" value="BLL4140 PROTEIN"/>
    <property type="match status" value="1"/>
</dbReference>
<dbReference type="GO" id="GO:0055085">
    <property type="term" value="P:transmembrane transport"/>
    <property type="evidence" value="ECO:0007669"/>
    <property type="project" value="InterPro"/>
</dbReference>
<dbReference type="Proteomes" id="UP000886858">
    <property type="component" value="Unassembled WGS sequence"/>
</dbReference>
<dbReference type="PANTHER" id="PTHR43227">
    <property type="entry name" value="BLL4140 PROTEIN"/>
    <property type="match status" value="1"/>
</dbReference>
<evidence type="ECO:0000256" key="5">
    <source>
        <dbReference type="ARBA" id="ARBA00022989"/>
    </source>
</evidence>
<comment type="subcellular location">
    <subcellularLocation>
        <location evidence="1 7">Cell membrane</location>
        <topology evidence="1 7">Multi-pass membrane protein</topology>
    </subcellularLocation>
</comment>
<evidence type="ECO:0000313" key="9">
    <source>
        <dbReference type="EMBL" id="HJA92450.1"/>
    </source>
</evidence>
<reference evidence="9" key="1">
    <citation type="journal article" date="2021" name="PeerJ">
        <title>Extensive microbial diversity within the chicken gut microbiome revealed by metagenomics and culture.</title>
        <authorList>
            <person name="Gilroy R."/>
            <person name="Ravi A."/>
            <person name="Getino M."/>
            <person name="Pursley I."/>
            <person name="Horton D.L."/>
            <person name="Alikhan N.F."/>
            <person name="Baker D."/>
            <person name="Gharbi K."/>
            <person name="Hall N."/>
            <person name="Watson M."/>
            <person name="Adriaenssens E.M."/>
            <person name="Foster-Nyarko E."/>
            <person name="Jarju S."/>
            <person name="Secka A."/>
            <person name="Antonio M."/>
            <person name="Oren A."/>
            <person name="Chaudhuri R.R."/>
            <person name="La Ragione R."/>
            <person name="Hildebrand F."/>
            <person name="Pallen M.J."/>
        </authorList>
    </citation>
    <scope>NUCLEOTIDE SEQUENCE</scope>
    <source>
        <strain evidence="9">CHK179-7159</strain>
    </source>
</reference>
<dbReference type="PROSITE" id="PS50928">
    <property type="entry name" value="ABC_TM1"/>
    <property type="match status" value="1"/>
</dbReference>
<dbReference type="GO" id="GO:0005886">
    <property type="term" value="C:plasma membrane"/>
    <property type="evidence" value="ECO:0007669"/>
    <property type="project" value="UniProtKB-SubCell"/>
</dbReference>
<feature type="transmembrane region" description="Helical" evidence="7">
    <location>
        <begin position="95"/>
        <end position="116"/>
    </location>
</feature>
<keyword evidence="5 7" id="KW-1133">Transmembrane helix</keyword>
<dbReference type="InterPro" id="IPR050809">
    <property type="entry name" value="UgpAE/MalFG_permease"/>
</dbReference>